<keyword evidence="1" id="KW-0540">Nuclease</keyword>
<gene>
    <name evidence="1" type="ORF">KPSA1_02576</name>
    <name evidence="2" type="ORF">KPSA3_02860</name>
</gene>
<dbReference type="GO" id="GO:0004527">
    <property type="term" value="F:exonuclease activity"/>
    <property type="evidence" value="ECO:0007669"/>
    <property type="project" value="UniProtKB-KW"/>
</dbReference>
<name>A0A2V0R5V8_PSESF</name>
<keyword evidence="1" id="KW-0269">Exonuclease</keyword>
<proteinExistence type="predicted"/>
<dbReference type="AlphaFoldDB" id="A0A2V0R5V8"/>
<reference evidence="1 3" key="1">
    <citation type="submission" date="2018-04" db="EMBL/GenBank/DDBJ databases">
        <title>Draft genome sequence of Pseudomonas syringae pv. actinidiae biovar 1 strains isolated from kiwifruit in Kagawa prefecture.</title>
        <authorList>
            <person name="Tabuchi M."/>
            <person name="Saito M."/>
            <person name="Fujiwara S."/>
            <person name="Sasa N."/>
            <person name="Akimitsu K."/>
            <person name="Gomi K."/>
            <person name="Konishi-Sugita S."/>
            <person name="Hamano K."/>
            <person name="Kataoka I."/>
        </authorList>
    </citation>
    <scope>NUCLEOTIDE SEQUENCE [LARGE SCALE GENOMIC DNA]</scope>
    <source>
        <strain evidence="1 3">MAFF212206</strain>
    </source>
</reference>
<dbReference type="EMBL" id="BGJZ01000118">
    <property type="protein sequence ID" value="GBH09182.1"/>
    <property type="molecule type" value="Genomic_DNA"/>
</dbReference>
<evidence type="ECO:0000313" key="2">
    <source>
        <dbReference type="EMBL" id="GBH16902.1"/>
    </source>
</evidence>
<sequence>MPLTLIDSQDQFNDDILRNLSFREKSIELDSKPNGNSIWSIIPSTQAFYAVRGSRSWHFPVPYFP</sequence>
<organism evidence="1 3">
    <name type="scientific">Pseudomonas syringae pv. actinidiae</name>
    <dbReference type="NCBI Taxonomy" id="103796"/>
    <lineage>
        <taxon>Bacteria</taxon>
        <taxon>Pseudomonadati</taxon>
        <taxon>Pseudomonadota</taxon>
        <taxon>Gammaproteobacteria</taxon>
        <taxon>Pseudomonadales</taxon>
        <taxon>Pseudomonadaceae</taxon>
        <taxon>Pseudomonas</taxon>
        <taxon>Pseudomonas syringae</taxon>
    </lineage>
</organism>
<evidence type="ECO:0000313" key="1">
    <source>
        <dbReference type="EMBL" id="GBH09182.1"/>
    </source>
</evidence>
<dbReference type="Proteomes" id="UP000248291">
    <property type="component" value="Unassembled WGS sequence"/>
</dbReference>
<evidence type="ECO:0000313" key="3">
    <source>
        <dbReference type="Proteomes" id="UP000247480"/>
    </source>
</evidence>
<evidence type="ECO:0000313" key="4">
    <source>
        <dbReference type="Proteomes" id="UP000248291"/>
    </source>
</evidence>
<dbReference type="Proteomes" id="UP000247480">
    <property type="component" value="Unassembled WGS sequence"/>
</dbReference>
<keyword evidence="1" id="KW-0378">Hydrolase</keyword>
<dbReference type="EMBL" id="BGKA01000093">
    <property type="protein sequence ID" value="GBH16902.1"/>
    <property type="molecule type" value="Genomic_DNA"/>
</dbReference>
<protein>
    <submittedName>
        <fullName evidence="1">Exonuclease I</fullName>
    </submittedName>
</protein>
<reference evidence="2 4" key="2">
    <citation type="submission" date="2018-04" db="EMBL/GenBank/DDBJ databases">
        <title>Draft genome sequence of Pseudomonas syringae pv. actinidiae biovar 3 strains isolated from kiwifruit in Kagawa prefecture.</title>
        <authorList>
            <person name="Tabuchi M."/>
            <person name="Saito M."/>
            <person name="Fujiwara S."/>
            <person name="Sasa N."/>
            <person name="Akimitsu K."/>
            <person name="Gomi K."/>
            <person name="Konishi-Sugita S."/>
            <person name="Hamano K."/>
            <person name="Kataoka I."/>
        </authorList>
    </citation>
    <scope>NUCLEOTIDE SEQUENCE [LARGE SCALE GENOMIC DNA]</scope>
    <source>
        <strain evidence="2 4">MAFF212211</strain>
    </source>
</reference>
<accession>A0A2V0R5V8</accession>
<comment type="caution">
    <text evidence="1">The sequence shown here is derived from an EMBL/GenBank/DDBJ whole genome shotgun (WGS) entry which is preliminary data.</text>
</comment>